<gene>
    <name evidence="2" type="ORF">SAMN05216240_1035</name>
</gene>
<dbReference type="Proteomes" id="UP000196803">
    <property type="component" value="Unassembled WGS sequence"/>
</dbReference>
<protein>
    <recommendedName>
        <fullName evidence="1">Replication-associated protein ORF2/G2P domain-containing protein</fullName>
    </recommendedName>
</protein>
<dbReference type="GeneID" id="31773373"/>
<organism evidence="2 3">
    <name type="scientific">Caldicellulosiruptor bescii</name>
    <name type="common">Anaerocellum thermophilum</name>
    <dbReference type="NCBI Taxonomy" id="31899"/>
    <lineage>
        <taxon>Bacteria</taxon>
        <taxon>Bacillati</taxon>
        <taxon>Bacillota</taxon>
        <taxon>Bacillota incertae sedis</taxon>
        <taxon>Caldicellulosiruptorales</taxon>
        <taxon>Caldicellulosiruptoraceae</taxon>
        <taxon>Caldicellulosiruptor</taxon>
    </lineage>
</organism>
<evidence type="ECO:0000259" key="1">
    <source>
        <dbReference type="Pfam" id="PF23343"/>
    </source>
</evidence>
<comment type="caution">
    <text evidence="2">The sequence shown here is derived from an EMBL/GenBank/DDBJ whole genome shotgun (WGS) entry which is preliminary data.</text>
</comment>
<dbReference type="Pfam" id="PF23343">
    <property type="entry name" value="REP_ORF2-G2P"/>
    <property type="match status" value="1"/>
</dbReference>
<dbReference type="EMBL" id="FXXC01000001">
    <property type="protein sequence ID" value="SMR92500.1"/>
    <property type="molecule type" value="Genomic_DNA"/>
</dbReference>
<evidence type="ECO:0000313" key="2">
    <source>
        <dbReference type="EMBL" id="SMR92500.1"/>
    </source>
</evidence>
<dbReference type="InterPro" id="IPR056906">
    <property type="entry name" value="ORF2/G2P_dom"/>
</dbReference>
<keyword evidence="3" id="KW-1185">Reference proteome</keyword>
<feature type="domain" description="Replication-associated protein ORF2/G2P" evidence="1">
    <location>
        <begin position="4"/>
        <end position="108"/>
    </location>
</feature>
<accession>A0ABY1S7K8</accession>
<dbReference type="RefSeq" id="WP_015908386.1">
    <property type="nucleotide sequence ID" value="NZ_FUZJ01000001.1"/>
</dbReference>
<reference evidence="2 3" key="1">
    <citation type="submission" date="2017-05" db="EMBL/GenBank/DDBJ databases">
        <authorList>
            <person name="Varghese N."/>
            <person name="Submissions S."/>
        </authorList>
    </citation>
    <scope>NUCLEOTIDE SEQUENCE [LARGE SCALE GENOMIC DNA]</scope>
    <source>
        <strain evidence="2 3">MACB1020</strain>
    </source>
</reference>
<proteinExistence type="predicted"/>
<evidence type="ECO:0000313" key="3">
    <source>
        <dbReference type="Proteomes" id="UP000196803"/>
    </source>
</evidence>
<sequence length="195" mass="23072">MVKNYLITLTLNNKYLDKIESYKKLAKNFLNLLRTFCKKEKVNYAVYFSFSKSKIENGVKKTSRPHFHLILTTNKINKIKNFITRYWKYGFVHFKNVFHCLFEAMRYTIAQEEWAFIQGDNCAYKMEILNIIENNYNSSEKEIASVVETQKGGKLELKFNNIRDTGNVDNPGVLYEVVIAYGILVPHRKWYYDTS</sequence>
<name>A0ABY1S7K8_CALBS</name>